<dbReference type="EMBL" id="MWQA01000001">
    <property type="protein sequence ID" value="ORC05551.1"/>
    <property type="molecule type" value="Genomic_DNA"/>
</dbReference>
<name>A0A8E2IQN3_9MYCO</name>
<comment type="caution">
    <text evidence="1">The sequence shown here is derived from an EMBL/GenBank/DDBJ whole genome shotgun (WGS) entry which is preliminary data.</text>
</comment>
<protein>
    <recommendedName>
        <fullName evidence="5">Cytochrome P450</fullName>
    </recommendedName>
</protein>
<evidence type="ECO:0000313" key="3">
    <source>
        <dbReference type="Proteomes" id="UP000192335"/>
    </source>
</evidence>
<dbReference type="AlphaFoldDB" id="A0A8E2IQN3"/>
<proteinExistence type="predicted"/>
<dbReference type="Proteomes" id="UP000271464">
    <property type="component" value="Unassembled WGS sequence"/>
</dbReference>
<dbReference type="GO" id="GO:0005506">
    <property type="term" value="F:iron ion binding"/>
    <property type="evidence" value="ECO:0007669"/>
    <property type="project" value="InterPro"/>
</dbReference>
<organism evidence="1 3">
    <name type="scientific">Mycobacterium persicum</name>
    <dbReference type="NCBI Taxonomy" id="1487726"/>
    <lineage>
        <taxon>Bacteria</taxon>
        <taxon>Bacillati</taxon>
        <taxon>Actinomycetota</taxon>
        <taxon>Actinomycetes</taxon>
        <taxon>Mycobacteriales</taxon>
        <taxon>Mycobacteriaceae</taxon>
        <taxon>Mycobacterium</taxon>
    </lineage>
</organism>
<evidence type="ECO:0008006" key="5">
    <source>
        <dbReference type="Google" id="ProtNLM"/>
    </source>
</evidence>
<dbReference type="SUPFAM" id="SSF48264">
    <property type="entry name" value="Cytochrome P450"/>
    <property type="match status" value="1"/>
</dbReference>
<dbReference type="GO" id="GO:0004497">
    <property type="term" value="F:monooxygenase activity"/>
    <property type="evidence" value="ECO:0007669"/>
    <property type="project" value="InterPro"/>
</dbReference>
<reference evidence="2 4" key="2">
    <citation type="submission" date="2018-09" db="EMBL/GenBank/DDBJ databases">
        <authorList>
            <person name="Tagini F."/>
        </authorList>
    </citation>
    <scope>NUCLEOTIDE SEQUENCE [LARGE SCALE GENOMIC DNA]</scope>
    <source>
        <strain evidence="2 4">MK4</strain>
    </source>
</reference>
<reference evidence="1 3" key="1">
    <citation type="submission" date="2017-02" db="EMBL/GenBank/DDBJ databases">
        <title>Mycobacterium kansasii genomes.</title>
        <authorList>
            <person name="Borowka P."/>
            <person name="Strapagiel D."/>
            <person name="Marciniak B."/>
            <person name="Lach J."/>
            <person name="Bakula Z."/>
            <person name="Van Ingen J."/>
            <person name="Safianowska A."/>
            <person name="Brzostek A."/>
            <person name="Dziadek J."/>
            <person name="Jagielski T."/>
        </authorList>
    </citation>
    <scope>NUCLEOTIDE SEQUENCE [LARGE SCALE GENOMIC DNA]</scope>
    <source>
        <strain evidence="1 3">12MK</strain>
    </source>
</reference>
<dbReference type="Gene3D" id="1.10.630.10">
    <property type="entry name" value="Cytochrome P450"/>
    <property type="match status" value="1"/>
</dbReference>
<dbReference type="GO" id="GO:0020037">
    <property type="term" value="F:heme binding"/>
    <property type="evidence" value="ECO:0007669"/>
    <property type="project" value="InterPro"/>
</dbReference>
<dbReference type="InterPro" id="IPR036396">
    <property type="entry name" value="Cyt_P450_sf"/>
</dbReference>
<dbReference type="GO" id="GO:0016705">
    <property type="term" value="F:oxidoreductase activity, acting on paired donors, with incorporation or reduction of molecular oxygen"/>
    <property type="evidence" value="ECO:0007669"/>
    <property type="project" value="InterPro"/>
</dbReference>
<evidence type="ECO:0000313" key="1">
    <source>
        <dbReference type="EMBL" id="ORC05551.1"/>
    </source>
</evidence>
<accession>A0A8E2IQN3</accession>
<dbReference type="EMBL" id="UPHM01000066">
    <property type="protein sequence ID" value="VAZ94717.1"/>
    <property type="molecule type" value="Genomic_DNA"/>
</dbReference>
<keyword evidence="4" id="KW-1185">Reference proteome</keyword>
<gene>
    <name evidence="1" type="ORF">B4U45_01540</name>
    <name evidence="2" type="ORF">LAUMK4_02892</name>
</gene>
<sequence length="88" mass="9496">MRLGSNARSVALASGRMLVVTDGTAHRRLRAAHSAWLSSSTINRMSSEIKHDIELLVTDLMGTGGSFDGLAWVASVLIRKLAGFDLDR</sequence>
<evidence type="ECO:0000313" key="2">
    <source>
        <dbReference type="EMBL" id="VAZ94717.1"/>
    </source>
</evidence>
<evidence type="ECO:0000313" key="4">
    <source>
        <dbReference type="Proteomes" id="UP000271464"/>
    </source>
</evidence>
<dbReference type="Proteomes" id="UP000192335">
    <property type="component" value="Unassembled WGS sequence"/>
</dbReference>